<keyword evidence="3" id="KW-1185">Reference proteome</keyword>
<gene>
    <name evidence="2" type="ORF">BDY21DRAFT_338758</name>
</gene>
<feature type="non-terminal residue" evidence="2">
    <location>
        <position position="67"/>
    </location>
</feature>
<name>A0A6A6P6M0_9PEZI</name>
<proteinExistence type="predicted"/>
<dbReference type="AlphaFoldDB" id="A0A6A6P6M0"/>
<evidence type="ECO:0000313" key="3">
    <source>
        <dbReference type="Proteomes" id="UP000799766"/>
    </source>
</evidence>
<evidence type="ECO:0000256" key="1">
    <source>
        <dbReference type="SAM" id="MobiDB-lite"/>
    </source>
</evidence>
<accession>A0A6A6P6M0</accession>
<protein>
    <submittedName>
        <fullName evidence="2">Uncharacterized protein</fullName>
    </submittedName>
</protein>
<evidence type="ECO:0000313" key="2">
    <source>
        <dbReference type="EMBL" id="KAF2459625.1"/>
    </source>
</evidence>
<feature type="region of interest" description="Disordered" evidence="1">
    <location>
        <begin position="20"/>
        <end position="67"/>
    </location>
</feature>
<reference evidence="2" key="1">
    <citation type="journal article" date="2020" name="Stud. Mycol.">
        <title>101 Dothideomycetes genomes: a test case for predicting lifestyles and emergence of pathogens.</title>
        <authorList>
            <person name="Haridas S."/>
            <person name="Albert R."/>
            <person name="Binder M."/>
            <person name="Bloem J."/>
            <person name="Labutti K."/>
            <person name="Salamov A."/>
            <person name="Andreopoulos B."/>
            <person name="Baker S."/>
            <person name="Barry K."/>
            <person name="Bills G."/>
            <person name="Bluhm B."/>
            <person name="Cannon C."/>
            <person name="Castanera R."/>
            <person name="Culley D."/>
            <person name="Daum C."/>
            <person name="Ezra D."/>
            <person name="Gonzalez J."/>
            <person name="Henrissat B."/>
            <person name="Kuo A."/>
            <person name="Liang C."/>
            <person name="Lipzen A."/>
            <person name="Lutzoni F."/>
            <person name="Magnuson J."/>
            <person name="Mondo S."/>
            <person name="Nolan M."/>
            <person name="Ohm R."/>
            <person name="Pangilinan J."/>
            <person name="Park H.-J."/>
            <person name="Ramirez L."/>
            <person name="Alfaro M."/>
            <person name="Sun H."/>
            <person name="Tritt A."/>
            <person name="Yoshinaga Y."/>
            <person name="Zwiers L.-H."/>
            <person name="Turgeon B."/>
            <person name="Goodwin S."/>
            <person name="Spatafora J."/>
            <person name="Crous P."/>
            <person name="Grigoriev I."/>
        </authorList>
    </citation>
    <scope>NUCLEOTIDE SEQUENCE</scope>
    <source>
        <strain evidence="2">ATCC 16933</strain>
    </source>
</reference>
<organism evidence="2 3">
    <name type="scientific">Lineolata rhizophorae</name>
    <dbReference type="NCBI Taxonomy" id="578093"/>
    <lineage>
        <taxon>Eukaryota</taxon>
        <taxon>Fungi</taxon>
        <taxon>Dikarya</taxon>
        <taxon>Ascomycota</taxon>
        <taxon>Pezizomycotina</taxon>
        <taxon>Dothideomycetes</taxon>
        <taxon>Dothideomycetes incertae sedis</taxon>
        <taxon>Lineolatales</taxon>
        <taxon>Lineolataceae</taxon>
        <taxon>Lineolata</taxon>
    </lineage>
</organism>
<dbReference type="EMBL" id="MU001675">
    <property type="protein sequence ID" value="KAF2459625.1"/>
    <property type="molecule type" value="Genomic_DNA"/>
</dbReference>
<sequence length="67" mass="7309">MTCVTSTFVFIIQQEVCSAPSRQCREGKGKKQTPRTSNQPSKMLNLAPPPSDSTSKPSHPASHKAHM</sequence>
<dbReference type="Proteomes" id="UP000799766">
    <property type="component" value="Unassembled WGS sequence"/>
</dbReference>